<sequence>MQDTASSAPAENADRIPKKVPVPKSKCIDLTMDEEDYAAIAAARLKDMQDECQRQLQSLPQRETRHIGPKAIRLLRHAIDTKDDAEKLTTLIKEQIAKAAAIDEEAEYMECGGRLGADTEVLEHADEPAADRESRILPRQPSDWLLHLAADIEAQRDPLLLYLSNAHYQALLPTAPVYDGKERPRQQLSISEFVKNLPTVTQQATGDDDEQADAGDEQLAPINFDSSGHDRKRTALASSSTDDDSEREDAIGLWPATSGTRSKAIKAWEALRGLAEGLTDDDSFPRLLDDADMRDYVVTYPGQMIQLLRAHPIPLYVLQCLEQATFTEWARILVAEQVQIQVSRLAADPTTRTQEIEWWADTFRGELTDRQREERASEPNFWHHAARLPGDDEVLAAIKRLGRGKAVGADGINNDFFLDWADHLAPHLGDQYRRIQQGEALPDSATIAIVVPIPKGGDNADPMNYRPISLLTTYYKALAAILAARVMAVLPSLIDEDQHGFVRGRRMQNCIEMMLAMLADPTSEGVVLLLDIYKAYDTLNREFMWMTLAAFGFSESFIALIQRLYAGTTARFEVEGQLSYPIPVASGIRQGCPLAPLLFLLAIEILGIAIREHPDLEGIRLRSGDTHRFSGFVDDSAVCVRRGDMLPTVMAVLDNYAALFGLRPGC</sequence>
<keyword evidence="4" id="KW-1185">Reference proteome</keyword>
<dbReference type="Pfam" id="PF00078">
    <property type="entry name" value="RVT_1"/>
    <property type="match status" value="1"/>
</dbReference>
<dbReference type="InterPro" id="IPR000477">
    <property type="entry name" value="RT_dom"/>
</dbReference>
<dbReference type="AlphaFoldDB" id="A0AAD5Q7J5"/>
<reference evidence="3" key="1">
    <citation type="submission" date="2021-12" db="EMBL/GenBank/DDBJ databases">
        <title>Prjna785345.</title>
        <authorList>
            <person name="Rujirawat T."/>
            <person name="Krajaejun T."/>
        </authorList>
    </citation>
    <scope>NUCLEOTIDE SEQUENCE</scope>
    <source>
        <strain evidence="3">Pi057C3</strain>
    </source>
</reference>
<evidence type="ECO:0000259" key="2">
    <source>
        <dbReference type="PROSITE" id="PS50878"/>
    </source>
</evidence>
<evidence type="ECO:0000313" key="3">
    <source>
        <dbReference type="EMBL" id="KAJ0402167.1"/>
    </source>
</evidence>
<protein>
    <recommendedName>
        <fullName evidence="2">Reverse transcriptase domain-containing protein</fullName>
    </recommendedName>
</protein>
<evidence type="ECO:0000256" key="1">
    <source>
        <dbReference type="SAM" id="MobiDB-lite"/>
    </source>
</evidence>
<accession>A0AAD5Q7J5</accession>
<comment type="caution">
    <text evidence="3">The sequence shown here is derived from an EMBL/GenBank/DDBJ whole genome shotgun (WGS) entry which is preliminary data.</text>
</comment>
<organism evidence="3 4">
    <name type="scientific">Pythium insidiosum</name>
    <name type="common">Pythiosis disease agent</name>
    <dbReference type="NCBI Taxonomy" id="114742"/>
    <lineage>
        <taxon>Eukaryota</taxon>
        <taxon>Sar</taxon>
        <taxon>Stramenopiles</taxon>
        <taxon>Oomycota</taxon>
        <taxon>Peronosporomycetes</taxon>
        <taxon>Pythiales</taxon>
        <taxon>Pythiaceae</taxon>
        <taxon>Pythium</taxon>
    </lineage>
</organism>
<name>A0AAD5Q7J5_PYTIN</name>
<feature type="domain" description="Reverse transcriptase" evidence="2">
    <location>
        <begin position="434"/>
        <end position="666"/>
    </location>
</feature>
<dbReference type="CDD" id="cd01650">
    <property type="entry name" value="RT_nLTR_like"/>
    <property type="match status" value="1"/>
</dbReference>
<dbReference type="PANTHER" id="PTHR19446">
    <property type="entry name" value="REVERSE TRANSCRIPTASES"/>
    <property type="match status" value="1"/>
</dbReference>
<proteinExistence type="predicted"/>
<dbReference type="EMBL" id="JAKCXM010000109">
    <property type="protein sequence ID" value="KAJ0402167.1"/>
    <property type="molecule type" value="Genomic_DNA"/>
</dbReference>
<evidence type="ECO:0000313" key="4">
    <source>
        <dbReference type="Proteomes" id="UP001209570"/>
    </source>
</evidence>
<dbReference type="Proteomes" id="UP001209570">
    <property type="component" value="Unassembled WGS sequence"/>
</dbReference>
<feature type="region of interest" description="Disordered" evidence="1">
    <location>
        <begin position="1"/>
        <end position="21"/>
    </location>
</feature>
<dbReference type="PROSITE" id="PS50878">
    <property type="entry name" value="RT_POL"/>
    <property type="match status" value="1"/>
</dbReference>
<feature type="region of interest" description="Disordered" evidence="1">
    <location>
        <begin position="220"/>
        <end position="248"/>
    </location>
</feature>
<gene>
    <name evidence="3" type="ORF">P43SY_005252</name>
</gene>